<evidence type="ECO:0000256" key="1">
    <source>
        <dbReference type="ARBA" id="ARBA00022737"/>
    </source>
</evidence>
<gene>
    <name evidence="4" type="ORF">HPP92_020093</name>
</gene>
<accession>A0A835Q6K7</accession>
<proteinExistence type="predicted"/>
<dbReference type="GO" id="GO:0005509">
    <property type="term" value="F:calcium ion binding"/>
    <property type="evidence" value="ECO:0007669"/>
    <property type="project" value="InterPro"/>
</dbReference>
<reference evidence="4 5" key="1">
    <citation type="journal article" date="2020" name="Nat. Food">
        <title>A phased Vanilla planifolia genome enables genetic improvement of flavour and production.</title>
        <authorList>
            <person name="Hasing T."/>
            <person name="Tang H."/>
            <person name="Brym M."/>
            <person name="Khazi F."/>
            <person name="Huang T."/>
            <person name="Chambers A.H."/>
        </authorList>
    </citation>
    <scope>NUCLEOTIDE SEQUENCE [LARGE SCALE GENOMIC DNA]</scope>
    <source>
        <tissue evidence="4">Leaf</tissue>
    </source>
</reference>
<dbReference type="AlphaFoldDB" id="A0A835Q6K7"/>
<dbReference type="Pfam" id="PF13499">
    <property type="entry name" value="EF-hand_7"/>
    <property type="match status" value="2"/>
</dbReference>
<keyword evidence="1" id="KW-0677">Repeat</keyword>
<dbReference type="PROSITE" id="PS50222">
    <property type="entry name" value="EF_HAND_2"/>
    <property type="match status" value="3"/>
</dbReference>
<evidence type="ECO:0000313" key="5">
    <source>
        <dbReference type="Proteomes" id="UP000636800"/>
    </source>
</evidence>
<dbReference type="SUPFAM" id="SSF47473">
    <property type="entry name" value="EF-hand"/>
    <property type="match status" value="1"/>
</dbReference>
<keyword evidence="2" id="KW-0106">Calcium</keyword>
<feature type="domain" description="EF-hand" evidence="3">
    <location>
        <begin position="107"/>
        <end position="142"/>
    </location>
</feature>
<dbReference type="Gene3D" id="1.10.238.10">
    <property type="entry name" value="EF-hand"/>
    <property type="match status" value="2"/>
</dbReference>
<protein>
    <recommendedName>
        <fullName evidence="3">EF-hand domain-containing protein</fullName>
    </recommendedName>
</protein>
<evidence type="ECO:0000259" key="3">
    <source>
        <dbReference type="PROSITE" id="PS50222"/>
    </source>
</evidence>
<evidence type="ECO:0000256" key="2">
    <source>
        <dbReference type="ARBA" id="ARBA00022837"/>
    </source>
</evidence>
<name>A0A835Q6K7_VANPL</name>
<dbReference type="FunFam" id="1.10.238.10:FF:000003">
    <property type="entry name" value="Calmodulin A"/>
    <property type="match status" value="2"/>
</dbReference>
<comment type="caution">
    <text evidence="4">The sequence shown here is derived from an EMBL/GenBank/DDBJ whole genome shotgun (WGS) entry which is preliminary data.</text>
</comment>
<dbReference type="InterPro" id="IPR002048">
    <property type="entry name" value="EF_hand_dom"/>
</dbReference>
<dbReference type="PROSITE" id="PS00018">
    <property type="entry name" value="EF_HAND_1"/>
    <property type="match status" value="3"/>
</dbReference>
<feature type="domain" description="EF-hand" evidence="3">
    <location>
        <begin position="215"/>
        <end position="245"/>
    </location>
</feature>
<keyword evidence="5" id="KW-1185">Reference proteome</keyword>
<organism evidence="4 5">
    <name type="scientific">Vanilla planifolia</name>
    <name type="common">Vanilla</name>
    <dbReference type="NCBI Taxonomy" id="51239"/>
    <lineage>
        <taxon>Eukaryota</taxon>
        <taxon>Viridiplantae</taxon>
        <taxon>Streptophyta</taxon>
        <taxon>Embryophyta</taxon>
        <taxon>Tracheophyta</taxon>
        <taxon>Spermatophyta</taxon>
        <taxon>Magnoliopsida</taxon>
        <taxon>Liliopsida</taxon>
        <taxon>Asparagales</taxon>
        <taxon>Orchidaceae</taxon>
        <taxon>Vanilloideae</taxon>
        <taxon>Vanilleae</taxon>
        <taxon>Vanilla</taxon>
    </lineage>
</organism>
<dbReference type="OrthoDB" id="784295at2759"/>
<dbReference type="Proteomes" id="UP000636800">
    <property type="component" value="Chromosome 10"/>
</dbReference>
<feature type="domain" description="EF-hand" evidence="3">
    <location>
        <begin position="143"/>
        <end position="178"/>
    </location>
</feature>
<sequence length="245" mass="27426">MVDCYLLPSPPTETSSLSLILSFFHQSKIYITSRARPPSKRSSLESVTNPLILSTFDSWVIRRSMAALDENGKSSRHALFSRIRNLLSPLKKPKRPSPPPMPPALATPESEFERVFRYFDEDGDGRVSAAELCSCLKSAGEEVSPAGAEAVVESSDSDGDGKLGYEDFLRLVDAEGEEDRGRALREAFAAYEMEGRGCITARSLRLRLRRLGEEKTMEECRDMIRKFDVNGDGVLSFDEFKRMML</sequence>
<dbReference type="InterPro" id="IPR018247">
    <property type="entry name" value="EF_Hand_1_Ca_BS"/>
</dbReference>
<evidence type="ECO:0000313" key="4">
    <source>
        <dbReference type="EMBL" id="KAG0464024.1"/>
    </source>
</evidence>
<dbReference type="EMBL" id="JADCNL010000010">
    <property type="protein sequence ID" value="KAG0464024.1"/>
    <property type="molecule type" value="Genomic_DNA"/>
</dbReference>
<dbReference type="InterPro" id="IPR011992">
    <property type="entry name" value="EF-hand-dom_pair"/>
</dbReference>
<dbReference type="SMART" id="SM00054">
    <property type="entry name" value="EFh"/>
    <property type="match status" value="3"/>
</dbReference>
<dbReference type="CDD" id="cd00051">
    <property type="entry name" value="EFh"/>
    <property type="match status" value="2"/>
</dbReference>
<dbReference type="InterPro" id="IPR050145">
    <property type="entry name" value="Centrin_CML-like"/>
</dbReference>
<dbReference type="PANTHER" id="PTHR23050">
    <property type="entry name" value="CALCIUM BINDING PROTEIN"/>
    <property type="match status" value="1"/>
</dbReference>